<keyword evidence="3" id="KW-1185">Reference proteome</keyword>
<dbReference type="RefSeq" id="WP_148883302.1">
    <property type="nucleotide sequence ID" value="NZ_CP041932.1"/>
</dbReference>
<dbReference type="EMBL" id="CP041932">
    <property type="protein sequence ID" value="QEK15378.1"/>
    <property type="molecule type" value="Genomic_DNA"/>
</dbReference>
<dbReference type="GeneID" id="41610200"/>
<evidence type="ECO:0000256" key="1">
    <source>
        <dbReference type="SAM" id="Phobius"/>
    </source>
</evidence>
<evidence type="ECO:0000313" key="2">
    <source>
        <dbReference type="EMBL" id="QEK15378.1"/>
    </source>
</evidence>
<feature type="transmembrane region" description="Helical" evidence="1">
    <location>
        <begin position="193"/>
        <end position="213"/>
    </location>
</feature>
<dbReference type="KEGG" id="them:FPV09_10055"/>
<feature type="transmembrane region" description="Helical" evidence="1">
    <location>
        <begin position="109"/>
        <end position="129"/>
    </location>
</feature>
<feature type="transmembrane region" description="Helical" evidence="1">
    <location>
        <begin position="168"/>
        <end position="186"/>
    </location>
</feature>
<name>A0A5C0SQC0_9EURY</name>
<accession>A0A5C0SQC0</accession>
<feature type="transmembrane region" description="Helical" evidence="1">
    <location>
        <begin position="67"/>
        <end position="89"/>
    </location>
</feature>
<gene>
    <name evidence="2" type="ORF">FPV09_10055</name>
</gene>
<keyword evidence="1" id="KW-1133">Transmembrane helix</keyword>
<proteinExistence type="predicted"/>
<keyword evidence="1" id="KW-0812">Transmembrane</keyword>
<dbReference type="Proteomes" id="UP000322631">
    <property type="component" value="Chromosome"/>
</dbReference>
<feature type="transmembrane region" description="Helical" evidence="1">
    <location>
        <begin position="141"/>
        <end position="162"/>
    </location>
</feature>
<feature type="transmembrane region" description="Helical" evidence="1">
    <location>
        <begin position="36"/>
        <end position="55"/>
    </location>
</feature>
<dbReference type="AlphaFoldDB" id="A0A5C0SQC0"/>
<reference evidence="2 3" key="1">
    <citation type="submission" date="2019-07" db="EMBL/GenBank/DDBJ databases">
        <title>Complete genome of Thermococcus acidophilus.</title>
        <authorList>
            <person name="Li X."/>
        </authorList>
    </citation>
    <scope>NUCLEOTIDE SEQUENCE [LARGE SCALE GENOMIC DNA]</scope>
    <source>
        <strain evidence="2 3">SY113</strain>
    </source>
</reference>
<organism evidence="2 3">
    <name type="scientific">Thermococcus aciditolerans</name>
    <dbReference type="NCBI Taxonomy" id="2598455"/>
    <lineage>
        <taxon>Archaea</taxon>
        <taxon>Methanobacteriati</taxon>
        <taxon>Methanobacteriota</taxon>
        <taxon>Thermococci</taxon>
        <taxon>Thermococcales</taxon>
        <taxon>Thermococcaceae</taxon>
        <taxon>Thermococcus</taxon>
    </lineage>
</organism>
<protein>
    <submittedName>
        <fullName evidence="2">Uncharacterized protein</fullName>
    </submittedName>
</protein>
<evidence type="ECO:0000313" key="3">
    <source>
        <dbReference type="Proteomes" id="UP000322631"/>
    </source>
</evidence>
<keyword evidence="1" id="KW-0472">Membrane</keyword>
<sequence length="250" mass="27384">MKKGPLSELCAAVLLAAIGYLWLVNAKRPIVVDLIIETVLFGAIGVMALTMVISSPCSNRNFRRFELFFGVTYTIVAIAFALGLVYLFQNPSVREITIENIRASGLLQAMGGLKSLSFVFMLLAWYFFYRSLGISMGFKKKIAVFSAGFLGYFIPSVIIMSVTGDATVLSLGLIVGVAIGLFALIAQAPSARYLGIIFLLFSIVHLWEFYIMGTGSNLYTGLNNPAYWALVMLYGLEIRRWIQAKGGAPS</sequence>